<dbReference type="EMBL" id="VXIV02001526">
    <property type="protein sequence ID" value="KAF6032212.1"/>
    <property type="molecule type" value="Genomic_DNA"/>
</dbReference>
<dbReference type="Gene3D" id="1.25.40.20">
    <property type="entry name" value="Ankyrin repeat-containing domain"/>
    <property type="match status" value="1"/>
</dbReference>
<evidence type="ECO:0000313" key="1">
    <source>
        <dbReference type="EMBL" id="KAF6032212.1"/>
    </source>
</evidence>
<dbReference type="OrthoDB" id="10057496at2759"/>
<protein>
    <submittedName>
        <fullName evidence="1">Uncharacterized protein</fullName>
    </submittedName>
</protein>
<keyword evidence="2" id="KW-1185">Reference proteome</keyword>
<name>A0A7J7K0S2_BUGNE</name>
<dbReference type="AlphaFoldDB" id="A0A7J7K0S2"/>
<evidence type="ECO:0000313" key="2">
    <source>
        <dbReference type="Proteomes" id="UP000593567"/>
    </source>
</evidence>
<accession>A0A7J7K0S2</accession>
<dbReference type="PANTHER" id="PTHR24121">
    <property type="entry name" value="NO MECHANORECEPTOR POTENTIAL C, ISOFORM D-RELATED"/>
    <property type="match status" value="1"/>
</dbReference>
<organism evidence="1 2">
    <name type="scientific">Bugula neritina</name>
    <name type="common">Brown bryozoan</name>
    <name type="synonym">Sertularia neritina</name>
    <dbReference type="NCBI Taxonomy" id="10212"/>
    <lineage>
        <taxon>Eukaryota</taxon>
        <taxon>Metazoa</taxon>
        <taxon>Spiralia</taxon>
        <taxon>Lophotrochozoa</taxon>
        <taxon>Bryozoa</taxon>
        <taxon>Gymnolaemata</taxon>
        <taxon>Cheilostomatida</taxon>
        <taxon>Flustrina</taxon>
        <taxon>Buguloidea</taxon>
        <taxon>Bugulidae</taxon>
        <taxon>Bugula</taxon>
    </lineage>
</organism>
<dbReference type="SMART" id="SM00248">
    <property type="entry name" value="ANK"/>
    <property type="match status" value="2"/>
</dbReference>
<dbReference type="InterPro" id="IPR036770">
    <property type="entry name" value="Ankyrin_rpt-contain_sf"/>
</dbReference>
<dbReference type="InterPro" id="IPR002110">
    <property type="entry name" value="Ankyrin_rpt"/>
</dbReference>
<dbReference type="PANTHER" id="PTHR24121:SF21">
    <property type="entry name" value="ANKYRIN REPEAT FAMILY PROTEIN"/>
    <property type="match status" value="1"/>
</dbReference>
<proteinExistence type="predicted"/>
<dbReference type="Proteomes" id="UP000593567">
    <property type="component" value="Unassembled WGS sequence"/>
</dbReference>
<dbReference type="SUPFAM" id="SSF48403">
    <property type="entry name" value="Ankyrin repeat"/>
    <property type="match status" value="1"/>
</dbReference>
<reference evidence="1" key="1">
    <citation type="submission" date="2020-06" db="EMBL/GenBank/DDBJ databases">
        <title>Draft genome of Bugula neritina, a colonial animal packing powerful symbionts and potential medicines.</title>
        <authorList>
            <person name="Rayko M."/>
        </authorList>
    </citation>
    <scope>NUCLEOTIDE SEQUENCE [LARGE SCALE GENOMIC DNA]</scope>
    <source>
        <strain evidence="1">Kwan_BN1</strain>
    </source>
</reference>
<sequence length="162" mass="18408">MSANVYYELKECLTDLKKFKPILTSVKESERLAILKQQDNSDNTILMLAAKCGYLNIVKCILDLVPAVDLQELLTVQNRRGYTVFHYANFVTREYMSKFVSPAMLYSDQEGNTFIHCATSFGHTDIVKCVVDSVPPADLWKLLRIPNQQDQTTLHSLLSTTI</sequence>
<dbReference type="Pfam" id="PF13857">
    <property type="entry name" value="Ank_5"/>
    <property type="match status" value="1"/>
</dbReference>
<comment type="caution">
    <text evidence="1">The sequence shown here is derived from an EMBL/GenBank/DDBJ whole genome shotgun (WGS) entry which is preliminary data.</text>
</comment>
<gene>
    <name evidence="1" type="ORF">EB796_009487</name>
</gene>